<keyword evidence="8" id="KW-1133">Transmembrane helix</keyword>
<name>A0ABR1T4Z5_9PEZI</name>
<evidence type="ECO:0000313" key="10">
    <source>
        <dbReference type="Proteomes" id="UP001444661"/>
    </source>
</evidence>
<dbReference type="Gene3D" id="1.10.630.10">
    <property type="entry name" value="Cytochrome P450"/>
    <property type="match status" value="1"/>
</dbReference>
<feature type="transmembrane region" description="Helical" evidence="8">
    <location>
        <begin position="12"/>
        <end position="31"/>
    </location>
</feature>
<dbReference type="InterPro" id="IPR050121">
    <property type="entry name" value="Cytochrome_P450_monoxygenase"/>
</dbReference>
<reference evidence="9 10" key="1">
    <citation type="submission" date="2023-01" db="EMBL/GenBank/DDBJ databases">
        <title>Analysis of 21 Apiospora genomes using comparative genomics revels a genus with tremendous synthesis potential of carbohydrate active enzymes and secondary metabolites.</title>
        <authorList>
            <person name="Sorensen T."/>
        </authorList>
    </citation>
    <scope>NUCLEOTIDE SEQUENCE [LARGE SCALE GENOMIC DNA]</scope>
    <source>
        <strain evidence="9 10">CBS 33761</strain>
    </source>
</reference>
<comment type="cofactor">
    <cofactor evidence="1">
        <name>heme</name>
        <dbReference type="ChEBI" id="CHEBI:30413"/>
    </cofactor>
</comment>
<evidence type="ECO:0000256" key="6">
    <source>
        <dbReference type="ARBA" id="ARBA00023033"/>
    </source>
</evidence>
<proteinExistence type="inferred from homology"/>
<comment type="caution">
    <text evidence="9">The sequence shown here is derived from an EMBL/GenBank/DDBJ whole genome shotgun (WGS) entry which is preliminary data.</text>
</comment>
<dbReference type="InterPro" id="IPR036396">
    <property type="entry name" value="Cyt_P450_sf"/>
</dbReference>
<keyword evidence="3 7" id="KW-0349">Heme</keyword>
<organism evidence="9 10">
    <name type="scientific">Apiospora rasikravindrae</name>
    <dbReference type="NCBI Taxonomy" id="990691"/>
    <lineage>
        <taxon>Eukaryota</taxon>
        <taxon>Fungi</taxon>
        <taxon>Dikarya</taxon>
        <taxon>Ascomycota</taxon>
        <taxon>Pezizomycotina</taxon>
        <taxon>Sordariomycetes</taxon>
        <taxon>Xylariomycetidae</taxon>
        <taxon>Amphisphaeriales</taxon>
        <taxon>Apiosporaceae</taxon>
        <taxon>Apiospora</taxon>
    </lineage>
</organism>
<accession>A0ABR1T4Z5</accession>
<dbReference type="PANTHER" id="PTHR24305">
    <property type="entry name" value="CYTOCHROME P450"/>
    <property type="match status" value="1"/>
</dbReference>
<dbReference type="PRINTS" id="PR00385">
    <property type="entry name" value="P450"/>
</dbReference>
<gene>
    <name evidence="9" type="ORF">PG993_006180</name>
</gene>
<dbReference type="Pfam" id="PF00067">
    <property type="entry name" value="p450"/>
    <property type="match status" value="1"/>
</dbReference>
<keyword evidence="4 7" id="KW-0479">Metal-binding</keyword>
<evidence type="ECO:0000256" key="2">
    <source>
        <dbReference type="ARBA" id="ARBA00010617"/>
    </source>
</evidence>
<keyword evidence="10" id="KW-1185">Reference proteome</keyword>
<dbReference type="PRINTS" id="PR00465">
    <property type="entry name" value="EP450IV"/>
</dbReference>
<dbReference type="PANTHER" id="PTHR24305:SF232">
    <property type="entry name" value="P450, PUTATIVE (EUROFUNG)-RELATED"/>
    <property type="match status" value="1"/>
</dbReference>
<dbReference type="EMBL" id="JAQQWK010000005">
    <property type="protein sequence ID" value="KAK8041657.1"/>
    <property type="molecule type" value="Genomic_DNA"/>
</dbReference>
<dbReference type="PROSITE" id="PS00086">
    <property type="entry name" value="CYTOCHROME_P450"/>
    <property type="match status" value="1"/>
</dbReference>
<sequence>MAVSLILDLSWYHLVGLLFVGFISAAAVRTVRNVYFHPLSKFPGPWCAAATSLTSAFISWRRVEPEWLLGLTKKYGMDTPIRIAPSMLLFPRPSALKDIYWDPVCNFKTELYGTGALGPPQLFTTRDGEVHRRLRKALGGTQWSIGYLKNNWESRIDDQIRLFVEKMTDLAERKEDVVLCDKVAEFAADIMTMVSFTEPWGFVQNSRDERGLLASWREGLDFFGVAGRWQWFRRHILTNDWLAGYFLPSGDDRSGMGYLYAQADRQVSLREAKMEAEGKGFYMERPDYLQYCLDARYESGAPLTPVEKRAHVTLLIQAGADTTATALGSTLRFILAQDGGRVLAKARAEMEAAEREGKLSDPIAYEEARRHLPYIGACIKEALRLNPPATNLFARLTPSSGPNSKAKLIDGVLVPPGTEVTTNAYVVQRDPDMYAPDPKAYRPERWLEAGDKGAMEMEASQFVFGVGPRVCLGKEIANMELWKVVPQVVRCFDMELLEAGTEARKLRPG</sequence>
<evidence type="ECO:0000256" key="7">
    <source>
        <dbReference type="RuleBase" id="RU000461"/>
    </source>
</evidence>
<evidence type="ECO:0000256" key="1">
    <source>
        <dbReference type="ARBA" id="ARBA00001971"/>
    </source>
</evidence>
<dbReference type="InterPro" id="IPR017972">
    <property type="entry name" value="Cyt_P450_CS"/>
</dbReference>
<keyword evidence="5 7" id="KW-0408">Iron</keyword>
<evidence type="ECO:0000256" key="8">
    <source>
        <dbReference type="SAM" id="Phobius"/>
    </source>
</evidence>
<dbReference type="InterPro" id="IPR002403">
    <property type="entry name" value="Cyt_P450_E_grp-IV"/>
</dbReference>
<evidence type="ECO:0000256" key="4">
    <source>
        <dbReference type="ARBA" id="ARBA00022723"/>
    </source>
</evidence>
<dbReference type="InterPro" id="IPR001128">
    <property type="entry name" value="Cyt_P450"/>
</dbReference>
<evidence type="ECO:0000313" key="9">
    <source>
        <dbReference type="EMBL" id="KAK8041657.1"/>
    </source>
</evidence>
<comment type="similarity">
    <text evidence="2 7">Belongs to the cytochrome P450 family.</text>
</comment>
<dbReference type="Proteomes" id="UP001444661">
    <property type="component" value="Unassembled WGS sequence"/>
</dbReference>
<keyword evidence="7" id="KW-0560">Oxidoreductase</keyword>
<evidence type="ECO:0000256" key="5">
    <source>
        <dbReference type="ARBA" id="ARBA00023004"/>
    </source>
</evidence>
<keyword evidence="6 7" id="KW-0503">Monooxygenase</keyword>
<keyword evidence="8" id="KW-0472">Membrane</keyword>
<dbReference type="SUPFAM" id="SSF48264">
    <property type="entry name" value="Cytochrome P450"/>
    <property type="match status" value="1"/>
</dbReference>
<evidence type="ECO:0000256" key="3">
    <source>
        <dbReference type="ARBA" id="ARBA00022617"/>
    </source>
</evidence>
<protein>
    <submittedName>
        <fullName evidence="9">Cytochrome p450</fullName>
    </submittedName>
</protein>
<keyword evidence="8" id="KW-0812">Transmembrane</keyword>